<dbReference type="OrthoDB" id="1825624at2"/>
<reference evidence="2 3" key="1">
    <citation type="submission" date="2016-10" db="EMBL/GenBank/DDBJ databases">
        <authorList>
            <person name="de Groot N.N."/>
        </authorList>
    </citation>
    <scope>NUCLEOTIDE SEQUENCE [LARGE SCALE GENOMIC DNA]</scope>
    <source>
        <strain evidence="2 3">CGMCC 1.9159</strain>
    </source>
</reference>
<sequence>MSSIAWLDTSADEQRRIREVIALFTQKETLDELGIGQIRDAFSDALFPGITTIQTRARYFLLVPWAYVKESRAGRSAAEVRGRVEQSERDLVRTLNRLPQQQGVIGARAGAGVKNLPSSIYWNGLLTFAILRRDTALDQLTGASRVESDGADEPASRSVGDWHPTLPAVPDGFPWTLHDGLNMTAAEASWLRERILESVPDTLLAHIVAADAPPAGDSPYPWRDPICQDAPDPVARILLHAALFSLTIQGATRLYEVLLSEAYEEAGFTTVQSGVEEYHEQFRAWLDDVDDARHQLEAWDRHDFWNEVRLRSPRVSPRTRLFVDAWTDGLFDGTVHAALESSASRKLISNREATMKGRQARLTNRKLLGQWGGGGGGGLSYRWATAKRILSDIHEGLARV</sequence>
<dbReference type="InterPro" id="IPR045941">
    <property type="entry name" value="DUF6361"/>
</dbReference>
<feature type="region of interest" description="Disordered" evidence="1">
    <location>
        <begin position="144"/>
        <end position="163"/>
    </location>
</feature>
<dbReference type="RefSeq" id="WP_093251625.1">
    <property type="nucleotide sequence ID" value="NZ_FNGP01000003.1"/>
</dbReference>
<organism evidence="2 3">
    <name type="scientific">Tessaracoccus oleiagri</name>
    <dbReference type="NCBI Taxonomy" id="686624"/>
    <lineage>
        <taxon>Bacteria</taxon>
        <taxon>Bacillati</taxon>
        <taxon>Actinomycetota</taxon>
        <taxon>Actinomycetes</taxon>
        <taxon>Propionibacteriales</taxon>
        <taxon>Propionibacteriaceae</taxon>
        <taxon>Tessaracoccus</taxon>
    </lineage>
</organism>
<keyword evidence="3" id="KW-1185">Reference proteome</keyword>
<dbReference type="STRING" id="686624.SAMN04488242_2028"/>
<evidence type="ECO:0000313" key="2">
    <source>
        <dbReference type="EMBL" id="SDL57065.1"/>
    </source>
</evidence>
<dbReference type="Pfam" id="PF19888">
    <property type="entry name" value="DUF6361"/>
    <property type="match status" value="1"/>
</dbReference>
<evidence type="ECO:0000313" key="3">
    <source>
        <dbReference type="Proteomes" id="UP000199475"/>
    </source>
</evidence>
<dbReference type="EMBL" id="FNGP01000003">
    <property type="protein sequence ID" value="SDL57065.1"/>
    <property type="molecule type" value="Genomic_DNA"/>
</dbReference>
<evidence type="ECO:0000256" key="1">
    <source>
        <dbReference type="SAM" id="MobiDB-lite"/>
    </source>
</evidence>
<gene>
    <name evidence="2" type="ORF">SAMN04488242_2028</name>
</gene>
<name>A0A1G9L665_9ACTN</name>
<proteinExistence type="predicted"/>
<dbReference type="Proteomes" id="UP000199475">
    <property type="component" value="Unassembled WGS sequence"/>
</dbReference>
<dbReference type="AlphaFoldDB" id="A0A1G9L665"/>
<accession>A0A1G9L665</accession>
<protein>
    <submittedName>
        <fullName evidence="2">Uncharacterized protein</fullName>
    </submittedName>
</protein>